<feature type="compositionally biased region" description="Basic and acidic residues" evidence="1">
    <location>
        <begin position="248"/>
        <end position="257"/>
    </location>
</feature>
<protein>
    <submittedName>
        <fullName evidence="2">Uncharacterized protein</fullName>
    </submittedName>
</protein>
<gene>
    <name evidence="2" type="ORF">P171DRAFT_449831</name>
</gene>
<reference evidence="2" key="1">
    <citation type="journal article" date="2020" name="Stud. Mycol.">
        <title>101 Dothideomycetes genomes: a test case for predicting lifestyles and emergence of pathogens.</title>
        <authorList>
            <person name="Haridas S."/>
            <person name="Albert R."/>
            <person name="Binder M."/>
            <person name="Bloem J."/>
            <person name="Labutti K."/>
            <person name="Salamov A."/>
            <person name="Andreopoulos B."/>
            <person name="Baker S."/>
            <person name="Barry K."/>
            <person name="Bills G."/>
            <person name="Bluhm B."/>
            <person name="Cannon C."/>
            <person name="Castanera R."/>
            <person name="Culley D."/>
            <person name="Daum C."/>
            <person name="Ezra D."/>
            <person name="Gonzalez J."/>
            <person name="Henrissat B."/>
            <person name="Kuo A."/>
            <person name="Liang C."/>
            <person name="Lipzen A."/>
            <person name="Lutzoni F."/>
            <person name="Magnuson J."/>
            <person name="Mondo S."/>
            <person name="Nolan M."/>
            <person name="Ohm R."/>
            <person name="Pangilinan J."/>
            <person name="Park H.-J."/>
            <person name="Ramirez L."/>
            <person name="Alfaro M."/>
            <person name="Sun H."/>
            <person name="Tritt A."/>
            <person name="Yoshinaga Y."/>
            <person name="Zwiers L.-H."/>
            <person name="Turgeon B."/>
            <person name="Goodwin S."/>
            <person name="Spatafora J."/>
            <person name="Crous P."/>
            <person name="Grigoriev I."/>
        </authorList>
    </citation>
    <scope>NUCLEOTIDE SEQUENCE</scope>
    <source>
        <strain evidence="2">CBS 690.94</strain>
    </source>
</reference>
<dbReference type="AlphaFoldDB" id="A0A9P4P684"/>
<keyword evidence="3" id="KW-1185">Reference proteome</keyword>
<feature type="compositionally biased region" description="Basic residues" evidence="1">
    <location>
        <begin position="232"/>
        <end position="244"/>
    </location>
</feature>
<comment type="caution">
    <text evidence="2">The sequence shown here is derived from an EMBL/GenBank/DDBJ whole genome shotgun (WGS) entry which is preliminary data.</text>
</comment>
<feature type="compositionally biased region" description="Polar residues" evidence="1">
    <location>
        <begin position="205"/>
        <end position="217"/>
    </location>
</feature>
<feature type="compositionally biased region" description="Acidic residues" evidence="1">
    <location>
        <begin position="127"/>
        <end position="136"/>
    </location>
</feature>
<feature type="region of interest" description="Disordered" evidence="1">
    <location>
        <begin position="96"/>
        <end position="136"/>
    </location>
</feature>
<dbReference type="EMBL" id="MU001515">
    <property type="protein sequence ID" value="KAF2437623.1"/>
    <property type="molecule type" value="Genomic_DNA"/>
</dbReference>
<evidence type="ECO:0000256" key="1">
    <source>
        <dbReference type="SAM" id="MobiDB-lite"/>
    </source>
</evidence>
<sequence>MSSKRLLGESSLRTRQTDPSARYVVSVPFGKGQDEWLHELCIDTLRMPSICRLTTRPQGLRRLSGAVVCTKASEITSSDLDDASLLSVNVNNAPWKRASKPAEGNSLSGEADADAQSVSSPDKEDQWGEEAVEGATDEEDAWAMLGSLVPQSEKRPTVKHRTRAHLSPMVVIPRRVLPQAQTQVLTQSTRNKRASVAAPPEESGANLNETSGNNNTGSKRRGRDSSIEVPHPKKVRQSRSRRQPVPREMTRADEAPVSKRTRAYARRKAEDESGYDSAASGI</sequence>
<feature type="region of interest" description="Disordered" evidence="1">
    <location>
        <begin position="181"/>
        <end position="282"/>
    </location>
</feature>
<organism evidence="2 3">
    <name type="scientific">Karstenula rhodostoma CBS 690.94</name>
    <dbReference type="NCBI Taxonomy" id="1392251"/>
    <lineage>
        <taxon>Eukaryota</taxon>
        <taxon>Fungi</taxon>
        <taxon>Dikarya</taxon>
        <taxon>Ascomycota</taxon>
        <taxon>Pezizomycotina</taxon>
        <taxon>Dothideomycetes</taxon>
        <taxon>Pleosporomycetidae</taxon>
        <taxon>Pleosporales</taxon>
        <taxon>Massarineae</taxon>
        <taxon>Didymosphaeriaceae</taxon>
        <taxon>Karstenula</taxon>
    </lineage>
</organism>
<evidence type="ECO:0000313" key="2">
    <source>
        <dbReference type="EMBL" id="KAF2437623.1"/>
    </source>
</evidence>
<name>A0A9P4P684_9PLEO</name>
<dbReference type="Proteomes" id="UP000799764">
    <property type="component" value="Unassembled WGS sequence"/>
</dbReference>
<accession>A0A9P4P684</accession>
<proteinExistence type="predicted"/>
<evidence type="ECO:0000313" key="3">
    <source>
        <dbReference type="Proteomes" id="UP000799764"/>
    </source>
</evidence>